<keyword evidence="2" id="KW-1185">Reference proteome</keyword>
<evidence type="ECO:0000313" key="1">
    <source>
        <dbReference type="EMBL" id="GMN18766.1"/>
    </source>
</evidence>
<organism evidence="1 2">
    <name type="scientific">Ficus carica</name>
    <name type="common">Common fig</name>
    <dbReference type="NCBI Taxonomy" id="3494"/>
    <lineage>
        <taxon>Eukaryota</taxon>
        <taxon>Viridiplantae</taxon>
        <taxon>Streptophyta</taxon>
        <taxon>Embryophyta</taxon>
        <taxon>Tracheophyta</taxon>
        <taxon>Spermatophyta</taxon>
        <taxon>Magnoliopsida</taxon>
        <taxon>eudicotyledons</taxon>
        <taxon>Gunneridae</taxon>
        <taxon>Pentapetalae</taxon>
        <taxon>rosids</taxon>
        <taxon>fabids</taxon>
        <taxon>Rosales</taxon>
        <taxon>Moraceae</taxon>
        <taxon>Ficeae</taxon>
        <taxon>Ficus</taxon>
    </lineage>
</organism>
<dbReference type="EMBL" id="BTGU01004980">
    <property type="protein sequence ID" value="GMN18766.1"/>
    <property type="molecule type" value="Genomic_DNA"/>
</dbReference>
<accession>A0AA87YYQ8</accession>
<gene>
    <name evidence="1" type="ORF">TIFTF001_046839</name>
</gene>
<dbReference type="AlphaFoldDB" id="A0AA87YYQ8"/>
<dbReference type="Proteomes" id="UP001187192">
    <property type="component" value="Unassembled WGS sequence"/>
</dbReference>
<name>A0AA87YYQ8_FICCA</name>
<reference evidence="1" key="1">
    <citation type="submission" date="2023-07" db="EMBL/GenBank/DDBJ databases">
        <title>draft genome sequence of fig (Ficus carica).</title>
        <authorList>
            <person name="Takahashi T."/>
            <person name="Nishimura K."/>
        </authorList>
    </citation>
    <scope>NUCLEOTIDE SEQUENCE</scope>
</reference>
<evidence type="ECO:0000313" key="2">
    <source>
        <dbReference type="Proteomes" id="UP001187192"/>
    </source>
</evidence>
<proteinExistence type="predicted"/>
<comment type="caution">
    <text evidence="1">The sequence shown here is derived from an EMBL/GenBank/DDBJ whole genome shotgun (WGS) entry which is preliminary data.</text>
</comment>
<protein>
    <submittedName>
        <fullName evidence="1">Uncharacterized protein</fullName>
    </submittedName>
</protein>
<sequence>MLEGRTAVHDLIMDPSIYGDELRFTALREQFNQMAQGSPMESHSLIQSSQDLYEANPVSVTISGHDLYQINPESMNNSNISSLPSNLSS</sequence>